<dbReference type="HOGENOM" id="CLU_848502_0_0_1"/>
<dbReference type="InterPro" id="IPR029063">
    <property type="entry name" value="SAM-dependent_MTases_sf"/>
</dbReference>
<evidence type="ECO:0000313" key="2">
    <source>
        <dbReference type="EnsemblProtists" id="EKX45759"/>
    </source>
</evidence>
<dbReference type="EMBL" id="JH992997">
    <property type="protein sequence ID" value="EKX45759.1"/>
    <property type="molecule type" value="Genomic_DNA"/>
</dbReference>
<evidence type="ECO:0000313" key="1">
    <source>
        <dbReference type="EMBL" id="EKX45759.1"/>
    </source>
</evidence>
<accession>L1JCC4</accession>
<reference evidence="2" key="3">
    <citation type="submission" date="2016-03" db="UniProtKB">
        <authorList>
            <consortium name="EnsemblProtists"/>
        </authorList>
    </citation>
    <scope>IDENTIFICATION</scope>
</reference>
<dbReference type="OrthoDB" id="443402at2759"/>
<keyword evidence="3" id="KW-1185">Reference proteome</keyword>
<dbReference type="Proteomes" id="UP000011087">
    <property type="component" value="Unassembled WGS sequence"/>
</dbReference>
<organism evidence="1">
    <name type="scientific">Guillardia theta (strain CCMP2712)</name>
    <name type="common">Cryptophyte</name>
    <dbReference type="NCBI Taxonomy" id="905079"/>
    <lineage>
        <taxon>Eukaryota</taxon>
        <taxon>Cryptophyceae</taxon>
        <taxon>Pyrenomonadales</taxon>
        <taxon>Geminigeraceae</taxon>
        <taxon>Guillardia</taxon>
    </lineage>
</organism>
<gene>
    <name evidence="1" type="ORF">GUITHDRAFT_108216</name>
</gene>
<dbReference type="SUPFAM" id="SSF53335">
    <property type="entry name" value="S-adenosyl-L-methionine-dependent methyltransferases"/>
    <property type="match status" value="1"/>
</dbReference>
<dbReference type="KEGG" id="gtt:GUITHDRAFT_108216"/>
<name>L1JCC4_GUITC</name>
<dbReference type="EnsemblProtists" id="EKX45759">
    <property type="protein sequence ID" value="EKX45759"/>
    <property type="gene ID" value="GUITHDRAFT_108216"/>
</dbReference>
<sequence length="328" mass="35622">MAVALASSAAAMAFMPSPQPCSITTSSITCKSPLCCPPCTPFSLLANGVPPSLLLPKLRSNAGSGKSYKERSFQLARTSAKGPGGASDWIIEDMDAAEAEDMQAWLEETYEAVDYEEALQRAGCLSESEPDQSEAQEEDFIADESAMYMEEDSICEGKERELTYGEMDLAFFVALLRKMRTRVKTDGNFFDVGCGRGQLVLAAAKTGWANRIEIMKDVLEIGRGAILVLEGGGMPSSECVLHEGDMYTSMELCKDSDLIFVYATCFATTDGKLSNALAAHTKPDARIITVNKKLSEDDNFVLEETYMGPNPDSATNPAIAYVWRKQSP</sequence>
<dbReference type="PaxDb" id="55529-EKX45759"/>
<protein>
    <submittedName>
        <fullName evidence="1 2">Uncharacterized protein</fullName>
    </submittedName>
</protein>
<dbReference type="AlphaFoldDB" id="L1JCC4"/>
<reference evidence="3" key="2">
    <citation type="submission" date="2012-11" db="EMBL/GenBank/DDBJ databases">
        <authorList>
            <person name="Kuo A."/>
            <person name="Curtis B.A."/>
            <person name="Tanifuji G."/>
            <person name="Burki F."/>
            <person name="Gruber A."/>
            <person name="Irimia M."/>
            <person name="Maruyama S."/>
            <person name="Arias M.C."/>
            <person name="Ball S.G."/>
            <person name="Gile G.H."/>
            <person name="Hirakawa Y."/>
            <person name="Hopkins J.F."/>
            <person name="Rensing S.A."/>
            <person name="Schmutz J."/>
            <person name="Symeonidi A."/>
            <person name="Elias M."/>
            <person name="Eveleigh R.J."/>
            <person name="Herman E.K."/>
            <person name="Klute M.J."/>
            <person name="Nakayama T."/>
            <person name="Obornik M."/>
            <person name="Reyes-Prieto A."/>
            <person name="Armbrust E.V."/>
            <person name="Aves S.J."/>
            <person name="Beiko R.G."/>
            <person name="Coutinho P."/>
            <person name="Dacks J.B."/>
            <person name="Durnford D.G."/>
            <person name="Fast N.M."/>
            <person name="Green B.R."/>
            <person name="Grisdale C."/>
            <person name="Hempe F."/>
            <person name="Henrissat B."/>
            <person name="Hoppner M.P."/>
            <person name="Ishida K.-I."/>
            <person name="Kim E."/>
            <person name="Koreny L."/>
            <person name="Kroth P.G."/>
            <person name="Liu Y."/>
            <person name="Malik S.-B."/>
            <person name="Maier U.G."/>
            <person name="McRose D."/>
            <person name="Mock T."/>
            <person name="Neilson J.A."/>
            <person name="Onodera N.T."/>
            <person name="Poole A.M."/>
            <person name="Pritham E.J."/>
            <person name="Richards T.A."/>
            <person name="Rocap G."/>
            <person name="Roy S.W."/>
            <person name="Sarai C."/>
            <person name="Schaack S."/>
            <person name="Shirato S."/>
            <person name="Slamovits C.H."/>
            <person name="Spencer D.F."/>
            <person name="Suzuki S."/>
            <person name="Worden A.Z."/>
            <person name="Zauner S."/>
            <person name="Barry K."/>
            <person name="Bell C."/>
            <person name="Bharti A.K."/>
            <person name="Crow J.A."/>
            <person name="Grimwood J."/>
            <person name="Kramer R."/>
            <person name="Lindquist E."/>
            <person name="Lucas S."/>
            <person name="Salamov A."/>
            <person name="McFadden G.I."/>
            <person name="Lane C.E."/>
            <person name="Keeling P.J."/>
            <person name="Gray M.W."/>
            <person name="Grigoriev I.V."/>
            <person name="Archibald J.M."/>
        </authorList>
    </citation>
    <scope>NUCLEOTIDE SEQUENCE</scope>
    <source>
        <strain evidence="3">CCMP2712</strain>
    </source>
</reference>
<dbReference type="Gene3D" id="3.40.50.150">
    <property type="entry name" value="Vaccinia Virus protein VP39"/>
    <property type="match status" value="1"/>
</dbReference>
<evidence type="ECO:0000313" key="3">
    <source>
        <dbReference type="Proteomes" id="UP000011087"/>
    </source>
</evidence>
<proteinExistence type="predicted"/>
<dbReference type="RefSeq" id="XP_005832739.1">
    <property type="nucleotide sequence ID" value="XM_005832682.1"/>
</dbReference>
<reference evidence="1 3" key="1">
    <citation type="journal article" date="2012" name="Nature">
        <title>Algal genomes reveal evolutionary mosaicism and the fate of nucleomorphs.</title>
        <authorList>
            <consortium name="DOE Joint Genome Institute"/>
            <person name="Curtis B.A."/>
            <person name="Tanifuji G."/>
            <person name="Burki F."/>
            <person name="Gruber A."/>
            <person name="Irimia M."/>
            <person name="Maruyama S."/>
            <person name="Arias M.C."/>
            <person name="Ball S.G."/>
            <person name="Gile G.H."/>
            <person name="Hirakawa Y."/>
            <person name="Hopkins J.F."/>
            <person name="Kuo A."/>
            <person name="Rensing S.A."/>
            <person name="Schmutz J."/>
            <person name="Symeonidi A."/>
            <person name="Elias M."/>
            <person name="Eveleigh R.J."/>
            <person name="Herman E.K."/>
            <person name="Klute M.J."/>
            <person name="Nakayama T."/>
            <person name="Obornik M."/>
            <person name="Reyes-Prieto A."/>
            <person name="Armbrust E.V."/>
            <person name="Aves S.J."/>
            <person name="Beiko R.G."/>
            <person name="Coutinho P."/>
            <person name="Dacks J.B."/>
            <person name="Durnford D.G."/>
            <person name="Fast N.M."/>
            <person name="Green B.R."/>
            <person name="Grisdale C.J."/>
            <person name="Hempel F."/>
            <person name="Henrissat B."/>
            <person name="Hoppner M.P."/>
            <person name="Ishida K."/>
            <person name="Kim E."/>
            <person name="Koreny L."/>
            <person name="Kroth P.G."/>
            <person name="Liu Y."/>
            <person name="Malik S.B."/>
            <person name="Maier U.G."/>
            <person name="McRose D."/>
            <person name="Mock T."/>
            <person name="Neilson J.A."/>
            <person name="Onodera N.T."/>
            <person name="Poole A.M."/>
            <person name="Pritham E.J."/>
            <person name="Richards T.A."/>
            <person name="Rocap G."/>
            <person name="Roy S.W."/>
            <person name="Sarai C."/>
            <person name="Schaack S."/>
            <person name="Shirato S."/>
            <person name="Slamovits C.H."/>
            <person name="Spencer D.F."/>
            <person name="Suzuki S."/>
            <person name="Worden A.Z."/>
            <person name="Zauner S."/>
            <person name="Barry K."/>
            <person name="Bell C."/>
            <person name="Bharti A.K."/>
            <person name="Crow J.A."/>
            <person name="Grimwood J."/>
            <person name="Kramer R."/>
            <person name="Lindquist E."/>
            <person name="Lucas S."/>
            <person name="Salamov A."/>
            <person name="McFadden G.I."/>
            <person name="Lane C.E."/>
            <person name="Keeling P.J."/>
            <person name="Gray M.W."/>
            <person name="Grigoriev I.V."/>
            <person name="Archibald J.M."/>
        </authorList>
    </citation>
    <scope>NUCLEOTIDE SEQUENCE</scope>
    <source>
        <strain evidence="1 3">CCMP2712</strain>
    </source>
</reference>
<dbReference type="GeneID" id="17302522"/>